<proteinExistence type="predicted"/>
<dbReference type="Proteomes" id="UP000746471">
    <property type="component" value="Unassembled WGS sequence"/>
</dbReference>
<feature type="coiled-coil region" evidence="1">
    <location>
        <begin position="941"/>
        <end position="975"/>
    </location>
</feature>
<dbReference type="EMBL" id="JAHBCL010000031">
    <property type="protein sequence ID" value="MBS7528117.1"/>
    <property type="molecule type" value="Genomic_DNA"/>
</dbReference>
<evidence type="ECO:0008006" key="4">
    <source>
        <dbReference type="Google" id="ProtNLM"/>
    </source>
</evidence>
<reference evidence="2 3" key="1">
    <citation type="submission" date="2021-05" db="EMBL/GenBank/DDBJ databases">
        <title>Fusibacter ferrireducens sp. nov., an anaerobic, sulfur- and Fe-reducing bacterium isolated from the mangrove sediment.</title>
        <authorList>
            <person name="Qiu D."/>
        </authorList>
    </citation>
    <scope>NUCLEOTIDE SEQUENCE [LARGE SCALE GENOMIC DNA]</scope>
    <source>
        <strain evidence="2 3">DSM 12116</strain>
    </source>
</reference>
<keyword evidence="3" id="KW-1185">Reference proteome</keyword>
<accession>A0ABS5PT77</accession>
<organism evidence="2 3">
    <name type="scientific">Fusibacter paucivorans</name>
    <dbReference type="NCBI Taxonomy" id="76009"/>
    <lineage>
        <taxon>Bacteria</taxon>
        <taxon>Bacillati</taxon>
        <taxon>Bacillota</taxon>
        <taxon>Clostridia</taxon>
        <taxon>Eubacteriales</taxon>
        <taxon>Eubacteriales Family XII. Incertae Sedis</taxon>
        <taxon>Fusibacter</taxon>
    </lineage>
</organism>
<keyword evidence="1" id="KW-0175">Coiled coil</keyword>
<feature type="coiled-coil region" evidence="1">
    <location>
        <begin position="346"/>
        <end position="395"/>
    </location>
</feature>
<gene>
    <name evidence="2" type="ORF">KHM83_15630</name>
</gene>
<evidence type="ECO:0000313" key="3">
    <source>
        <dbReference type="Proteomes" id="UP000746471"/>
    </source>
</evidence>
<dbReference type="RefSeq" id="WP_213237977.1">
    <property type="nucleotide sequence ID" value="NZ_JAHBCL010000031.1"/>
</dbReference>
<sequence length="1480" mass="173463">MASISKIRLTNIIYEEGNKRYNDEVFVMDGNNTAILLENGGGKTVLVQMILQAILPGHAHADRKIRETLMLDANPAYIAIEWILNEHPRQYLLTAVALFIKNNQLESYKYIYEYGAQDAHDIEHLPFTIQMESGHMRPSSQEEIREYFLRMKNEKMTAQLFDRNYQYHEVLEKTYGISNREWLNISKINKLEGGVEGFFDQCTTTSQLVNNLLIPTIEDALEQYGENLFVESFEKHRGHLKDFKELQKTIHQNQSILKHIEAYVSVFRAYHEKEKAYTREQGVIKGLYHHVLNEIKDHEAHGQAIEAEAQALEARQKDVDNLDSSLTLAREAALLQDLTIAKTKAVNRYEETLEALNVMNRELSELEYFQYLSRTERETENLNGINRRLEALKTDTAFEKVKEALASCKRQLNFRFKMQLSQLESDIKLKSEALEEKMQQKINTVHLQEEAEKVHRASSAQVSHNSGVIGEKEAQLMKKRQKLFTLDQDGVLKDYRIQLKKDLRQQEEEKLAILKEIDNEQVRLSEIETTIKTDREERQRESETAAVLKNYFKNYEEAESILKARYTELTGQRTTQKKIDTQQQVLFEGLNSTVAFKEKRDEILQYDIAQHQYESQQHHDAEVYMADPVWIQKMQQWEQQYQLVVPGTTYLKEHILDNQKIDDLIDAYPYWSVSVVVLEKYKKAVAERLEHHRQALKHILFVISDQDVRNMLETPIRPQEAVSIIPDAWQAYIDTDVFKTWRENLASMLAEFREEAQANRALIDSYKLMKSQLTEHLQNYPVETVVQNREQLNRAAQHITELSEKIKYAERDQSLTAEKLKSNRQKLNSLVDSIHQLNQWYQVTEDAIRTEAEIEDLQKQQFTLNEAVEKQARIIQQHKENITAIETTIQTMQTAVQQASNTRQMLLKQDLYRRVSTDLPEQTSESLEVLESRYHHLSDMLADQDQNYRSLQQQKERSENELQKWQGLLAEMEMQLEELPKAHLRPMDIDTELAMIKRRHKEVDALCKKQQDEQASLNTGWSAKDAAYTANVNHHLEIYGTRKPIEMANDAVEKQIVKMRFELKNARQQHAAKTTVWQQLDHTLNAVERLLSTQNGKYDYLNPCIKAIEISDAMCQEYPYKREDFTESMLKALEQIKQERDREAGRKDDYKREFETFCRSDIDDLKLRSQTLSVLNHRDDYERIKEWDVEMQQKVMRIIEITENNLREHDREITKFIDLLYNYLYTVATELSMIQRKTRIKFQAQTKEIYSIKLPVWDEQNARTAIREYLIWMMDKLQGNAYRDDTGNEDAQKMRIDVKAWLKTSRLLQKVYQGEPIKVKCRKVTNDGLISSLPSDWEMTNKWSGGEKWSKNMTLFLGLLNYLAEKRHHHFGSRQMSRTVVLDNPFGKASSGHVLRPVFSIAEQLGFQLIALTALAEGNFISEYFPVVYSCKLRPSTDPKIQVMSKESSINYAYLADHNPMSIHRLEEDQIQQMNLFGVL</sequence>
<feature type="coiled-coil region" evidence="1">
    <location>
        <begin position="496"/>
        <end position="523"/>
    </location>
</feature>
<evidence type="ECO:0000313" key="2">
    <source>
        <dbReference type="EMBL" id="MBS7528117.1"/>
    </source>
</evidence>
<protein>
    <recommendedName>
        <fullName evidence="4">Chromosome segregation ATPase</fullName>
    </recommendedName>
</protein>
<comment type="caution">
    <text evidence="2">The sequence shown here is derived from an EMBL/GenBank/DDBJ whole genome shotgun (WGS) entry which is preliminary data.</text>
</comment>
<name>A0ABS5PT77_9FIRM</name>
<evidence type="ECO:0000256" key="1">
    <source>
        <dbReference type="SAM" id="Coils"/>
    </source>
</evidence>